<proteinExistence type="predicted"/>
<reference evidence="3" key="1">
    <citation type="journal article" date="2019" name="Int. J. Syst. Evol. Microbiol.">
        <title>The Global Catalogue of Microorganisms (GCM) 10K type strain sequencing project: providing services to taxonomists for standard genome sequencing and annotation.</title>
        <authorList>
            <consortium name="The Broad Institute Genomics Platform"/>
            <consortium name="The Broad Institute Genome Sequencing Center for Infectious Disease"/>
            <person name="Wu L."/>
            <person name="Ma J."/>
        </authorList>
    </citation>
    <scope>NUCLEOTIDE SEQUENCE [LARGE SCALE GENOMIC DNA]</scope>
    <source>
        <strain evidence="3">CCUG 50213</strain>
    </source>
</reference>
<sequence length="417" mass="45359">MRTDTQDTTGGAYPPVAVPALEYETLSWIPRAPERYSRAETARQTGAYRAAVPPSIANRRFDFSAPIAADMEDAARALTEFDHYSRLRLGAQSPALGPMSAVLLRTESASSSQIEHLTTSAKQLALAEIAESDKHNARLVVGNVRAMEAALRLADSLDTESILSMHRELLSRDALLSAHAGRLREEAVWIGGDNAGPIGAEFVAPHHSHLPASLDDLVTFIRRTDLPALAQVAIAHAQFETLHPFVDGNGRTGRALSHAMLRSLGLATHATVPLSAGLLVDTSSYFAALTNYRAGDAGPIMRRFADAARFAAATGRDLLDALALELERSRELLAGVRKQSAAWKVLPQLVGQPVVNLRYLRDTLNLQEMTALRALNTLAEREVLTERSGRARNRVWEHRGFLGALDSYGSVIRRASR</sequence>
<keyword evidence="3" id="KW-1185">Reference proteome</keyword>
<comment type="caution">
    <text evidence="2">The sequence shown here is derived from an EMBL/GenBank/DDBJ whole genome shotgun (WGS) entry which is preliminary data.</text>
</comment>
<protein>
    <submittedName>
        <fullName evidence="2">Fic family protein</fullName>
    </submittedName>
</protein>
<evidence type="ECO:0000313" key="3">
    <source>
        <dbReference type="Proteomes" id="UP001597181"/>
    </source>
</evidence>
<dbReference type="InterPro" id="IPR040198">
    <property type="entry name" value="Fido_containing"/>
</dbReference>
<organism evidence="2 3">
    <name type="scientific">Leucobacter albus</name>
    <dbReference type="NCBI Taxonomy" id="272210"/>
    <lineage>
        <taxon>Bacteria</taxon>
        <taxon>Bacillati</taxon>
        <taxon>Actinomycetota</taxon>
        <taxon>Actinomycetes</taxon>
        <taxon>Micrococcales</taxon>
        <taxon>Microbacteriaceae</taxon>
        <taxon>Leucobacter</taxon>
    </lineage>
</organism>
<dbReference type="InterPro" id="IPR036597">
    <property type="entry name" value="Fido-like_dom_sf"/>
</dbReference>
<dbReference type="PANTHER" id="PTHR13504">
    <property type="entry name" value="FIDO DOMAIN-CONTAINING PROTEIN DDB_G0283145"/>
    <property type="match status" value="1"/>
</dbReference>
<dbReference type="RefSeq" id="WP_343959063.1">
    <property type="nucleotide sequence ID" value="NZ_BAAAKZ010000003.1"/>
</dbReference>
<dbReference type="Proteomes" id="UP001597181">
    <property type="component" value="Unassembled WGS sequence"/>
</dbReference>
<name>A0ABW3TK51_9MICO</name>
<evidence type="ECO:0000259" key="1">
    <source>
        <dbReference type="PROSITE" id="PS51459"/>
    </source>
</evidence>
<dbReference type="SUPFAM" id="SSF140931">
    <property type="entry name" value="Fic-like"/>
    <property type="match status" value="1"/>
</dbReference>
<accession>A0ABW3TK51</accession>
<evidence type="ECO:0000313" key="2">
    <source>
        <dbReference type="EMBL" id="MFD1200657.1"/>
    </source>
</evidence>
<dbReference type="PANTHER" id="PTHR13504:SF38">
    <property type="entry name" value="FIDO DOMAIN-CONTAINING PROTEIN"/>
    <property type="match status" value="1"/>
</dbReference>
<gene>
    <name evidence="2" type="ORF">ACFQ3U_01960</name>
</gene>
<feature type="domain" description="Fido" evidence="1">
    <location>
        <begin position="157"/>
        <end position="306"/>
    </location>
</feature>
<dbReference type="PROSITE" id="PS51459">
    <property type="entry name" value="FIDO"/>
    <property type="match status" value="1"/>
</dbReference>
<dbReference type="Pfam" id="PF02661">
    <property type="entry name" value="Fic"/>
    <property type="match status" value="1"/>
</dbReference>
<dbReference type="InterPro" id="IPR003812">
    <property type="entry name" value="Fido"/>
</dbReference>
<dbReference type="EMBL" id="JBHTLY010000001">
    <property type="protein sequence ID" value="MFD1200657.1"/>
    <property type="molecule type" value="Genomic_DNA"/>
</dbReference>
<dbReference type="Gene3D" id="1.10.3290.10">
    <property type="entry name" value="Fido-like domain"/>
    <property type="match status" value="1"/>
</dbReference>